<keyword evidence="3 10" id="KW-0328">Glycosyltransferase</keyword>
<keyword evidence="5" id="KW-0812">Transmembrane</keyword>
<feature type="non-terminal residue" evidence="12">
    <location>
        <position position="413"/>
    </location>
</feature>
<dbReference type="InterPro" id="IPR050271">
    <property type="entry name" value="UDP-glycosyltransferase"/>
</dbReference>
<dbReference type="EMBL" id="BTSY01000004">
    <property type="protein sequence ID" value="GMT22825.1"/>
    <property type="molecule type" value="Genomic_DNA"/>
</dbReference>
<comment type="subcellular location">
    <subcellularLocation>
        <location evidence="1 11">Membrane</location>
        <topology evidence="1 11">Single-pass membrane protein</topology>
    </subcellularLocation>
</comment>
<comment type="caution">
    <text evidence="12">The sequence shown here is derived from an EMBL/GenBank/DDBJ whole genome shotgun (WGS) entry which is preliminary data.</text>
</comment>
<keyword evidence="4 10" id="KW-0808">Transferase</keyword>
<dbReference type="FunFam" id="3.40.50.2000:FF:000038">
    <property type="entry name" value="UDP-GlucuronosylTransferase"/>
    <property type="match status" value="1"/>
</dbReference>
<evidence type="ECO:0000256" key="1">
    <source>
        <dbReference type="ARBA" id="ARBA00004167"/>
    </source>
</evidence>
<evidence type="ECO:0000256" key="6">
    <source>
        <dbReference type="ARBA" id="ARBA00022729"/>
    </source>
</evidence>
<evidence type="ECO:0000256" key="5">
    <source>
        <dbReference type="ARBA" id="ARBA00022692"/>
    </source>
</evidence>
<evidence type="ECO:0000256" key="11">
    <source>
        <dbReference type="RuleBase" id="RU362059"/>
    </source>
</evidence>
<evidence type="ECO:0000256" key="7">
    <source>
        <dbReference type="ARBA" id="ARBA00022989"/>
    </source>
</evidence>
<dbReference type="InterPro" id="IPR002213">
    <property type="entry name" value="UDP_glucos_trans"/>
</dbReference>
<dbReference type="GO" id="GO:0015020">
    <property type="term" value="F:glucuronosyltransferase activity"/>
    <property type="evidence" value="ECO:0007669"/>
    <property type="project" value="UniProtKB-EC"/>
</dbReference>
<proteinExistence type="inferred from homology"/>
<protein>
    <recommendedName>
        <fullName evidence="11">UDP-glucuronosyltransferase</fullName>
        <ecNumber evidence="11">2.4.1.17</ecNumber>
    </recommendedName>
</protein>
<name>A0AAV5VWE3_9BILA</name>
<gene>
    <name evidence="12" type="ORF">PFISCL1PPCAC_14122</name>
</gene>
<comment type="similarity">
    <text evidence="2 10">Belongs to the UDP-glycosyltransferase family.</text>
</comment>
<dbReference type="InterPro" id="IPR035595">
    <property type="entry name" value="UDP_glycos_trans_CS"/>
</dbReference>
<dbReference type="CDD" id="cd03784">
    <property type="entry name" value="GT1_Gtf-like"/>
    <property type="match status" value="1"/>
</dbReference>
<feature type="non-terminal residue" evidence="12">
    <location>
        <position position="1"/>
    </location>
</feature>
<comment type="catalytic activity">
    <reaction evidence="9 11">
        <text>glucuronate acceptor + UDP-alpha-D-glucuronate = acceptor beta-D-glucuronoside + UDP + H(+)</text>
        <dbReference type="Rhea" id="RHEA:21032"/>
        <dbReference type="ChEBI" id="CHEBI:15378"/>
        <dbReference type="ChEBI" id="CHEBI:58052"/>
        <dbReference type="ChEBI" id="CHEBI:58223"/>
        <dbReference type="ChEBI" id="CHEBI:132367"/>
        <dbReference type="ChEBI" id="CHEBI:132368"/>
        <dbReference type="EC" id="2.4.1.17"/>
    </reaction>
</comment>
<keyword evidence="13" id="KW-1185">Reference proteome</keyword>
<sequence>LLLLRFHLPMRLAAAFFVFLYIQVGNSYKFLAYSPQFAVSHVNFIAKISDALVDAGHEVVIVAPRVNPAIRGAGTKKARVIELPENEFSQRWQAGQERVMDLYWNSSWWDLAMEMRGAFDSIYKTVNATMTYPGLVEQLRQEKFDAAFSELQDPAGFGLFHLAGIDKLAITVSFTSLEFRYECTHMPTNPSYVPAIASPYGDSMSFLQRIPNFLMSAAFGSAGSILVSGLQPIFEAIQPGFPSLHDVIGNNSLVFINSEPLLDYPRPTVHRVIEIGGIVTATKALPLNDYWSDVLNRRNNTVILSFGTYIKASTMPGEYKSTIRHTLAKFPDVTFIWKYESPEHNISAGIDNIVESTWLPQVDLLNDSRLSGFITHGGQGSTLEAAFFGTPMLMVPTQGDQFRNAAMIKRAGL</sequence>
<keyword evidence="8" id="KW-0472">Membrane</keyword>
<evidence type="ECO:0000256" key="8">
    <source>
        <dbReference type="ARBA" id="ARBA00023136"/>
    </source>
</evidence>
<dbReference type="Gene3D" id="3.40.50.2000">
    <property type="entry name" value="Glycogen Phosphorylase B"/>
    <property type="match status" value="2"/>
</dbReference>
<evidence type="ECO:0000256" key="3">
    <source>
        <dbReference type="ARBA" id="ARBA00022676"/>
    </source>
</evidence>
<dbReference type="PANTHER" id="PTHR48043">
    <property type="entry name" value="EG:EG0003.4 PROTEIN-RELATED"/>
    <property type="match status" value="1"/>
</dbReference>
<keyword evidence="6" id="KW-0732">Signal</keyword>
<dbReference type="SUPFAM" id="SSF53756">
    <property type="entry name" value="UDP-Glycosyltransferase/glycogen phosphorylase"/>
    <property type="match status" value="1"/>
</dbReference>
<evidence type="ECO:0000256" key="4">
    <source>
        <dbReference type="ARBA" id="ARBA00022679"/>
    </source>
</evidence>
<dbReference type="Proteomes" id="UP001432322">
    <property type="component" value="Unassembled WGS sequence"/>
</dbReference>
<dbReference type="PANTHER" id="PTHR48043:SF23">
    <property type="entry name" value="UDP-GLUCURONOSYLTRANSFERASE"/>
    <property type="match status" value="1"/>
</dbReference>
<dbReference type="PROSITE" id="PS00375">
    <property type="entry name" value="UDPGT"/>
    <property type="match status" value="1"/>
</dbReference>
<organism evidence="12 13">
    <name type="scientific">Pristionchus fissidentatus</name>
    <dbReference type="NCBI Taxonomy" id="1538716"/>
    <lineage>
        <taxon>Eukaryota</taxon>
        <taxon>Metazoa</taxon>
        <taxon>Ecdysozoa</taxon>
        <taxon>Nematoda</taxon>
        <taxon>Chromadorea</taxon>
        <taxon>Rhabditida</taxon>
        <taxon>Rhabditina</taxon>
        <taxon>Diplogasteromorpha</taxon>
        <taxon>Diplogasteroidea</taxon>
        <taxon>Neodiplogasteridae</taxon>
        <taxon>Pristionchus</taxon>
    </lineage>
</organism>
<dbReference type="GO" id="GO:0016020">
    <property type="term" value="C:membrane"/>
    <property type="evidence" value="ECO:0007669"/>
    <property type="project" value="UniProtKB-SubCell"/>
</dbReference>
<evidence type="ECO:0000313" key="13">
    <source>
        <dbReference type="Proteomes" id="UP001432322"/>
    </source>
</evidence>
<reference evidence="12" key="1">
    <citation type="submission" date="2023-10" db="EMBL/GenBank/DDBJ databases">
        <title>Genome assembly of Pristionchus species.</title>
        <authorList>
            <person name="Yoshida K."/>
            <person name="Sommer R.J."/>
        </authorList>
    </citation>
    <scope>NUCLEOTIDE SEQUENCE</scope>
    <source>
        <strain evidence="12">RS5133</strain>
    </source>
</reference>
<evidence type="ECO:0000313" key="12">
    <source>
        <dbReference type="EMBL" id="GMT22825.1"/>
    </source>
</evidence>
<dbReference type="EC" id="2.4.1.17" evidence="11"/>
<evidence type="ECO:0000256" key="10">
    <source>
        <dbReference type="RuleBase" id="RU003718"/>
    </source>
</evidence>
<accession>A0AAV5VWE3</accession>
<dbReference type="AlphaFoldDB" id="A0AAV5VWE3"/>
<keyword evidence="7" id="KW-1133">Transmembrane helix</keyword>
<evidence type="ECO:0000256" key="9">
    <source>
        <dbReference type="ARBA" id="ARBA00047475"/>
    </source>
</evidence>
<evidence type="ECO:0000256" key="2">
    <source>
        <dbReference type="ARBA" id="ARBA00009995"/>
    </source>
</evidence>
<dbReference type="Pfam" id="PF00201">
    <property type="entry name" value="UDPGT"/>
    <property type="match status" value="1"/>
</dbReference>